<dbReference type="OrthoDB" id="6627600at2759"/>
<gene>
    <name evidence="1" type="ORF">PSYICH_LOCUS6438</name>
</gene>
<proteinExistence type="predicted"/>
<name>A0A9P0CMF6_9CUCU</name>
<dbReference type="PANTHER" id="PTHR45913">
    <property type="entry name" value="EPM2A-INTERACTING PROTEIN 1"/>
    <property type="match status" value="1"/>
</dbReference>
<evidence type="ECO:0000313" key="2">
    <source>
        <dbReference type="Proteomes" id="UP001153636"/>
    </source>
</evidence>
<reference evidence="1" key="1">
    <citation type="submission" date="2022-01" db="EMBL/GenBank/DDBJ databases">
        <authorList>
            <person name="King R."/>
        </authorList>
    </citation>
    <scope>NUCLEOTIDE SEQUENCE</scope>
</reference>
<dbReference type="EMBL" id="OV651814">
    <property type="protein sequence ID" value="CAH1106047.1"/>
    <property type="molecule type" value="Genomic_DNA"/>
</dbReference>
<dbReference type="Proteomes" id="UP001153636">
    <property type="component" value="Chromosome 2"/>
</dbReference>
<protein>
    <submittedName>
        <fullName evidence="1">Uncharacterized protein</fullName>
    </submittedName>
</protein>
<accession>A0A9P0CMF6</accession>
<keyword evidence="2" id="KW-1185">Reference proteome</keyword>
<evidence type="ECO:0000313" key="1">
    <source>
        <dbReference type="EMBL" id="CAH1106047.1"/>
    </source>
</evidence>
<dbReference type="PANTHER" id="PTHR45913:SF19">
    <property type="entry name" value="LOW QUALITY PROTEIN: ZINC FINGER BED DOMAIN-CONTAINING PROTEIN 5-LIKE"/>
    <property type="match status" value="1"/>
</dbReference>
<organism evidence="1 2">
    <name type="scientific">Psylliodes chrysocephalus</name>
    <dbReference type="NCBI Taxonomy" id="3402493"/>
    <lineage>
        <taxon>Eukaryota</taxon>
        <taxon>Metazoa</taxon>
        <taxon>Ecdysozoa</taxon>
        <taxon>Arthropoda</taxon>
        <taxon>Hexapoda</taxon>
        <taxon>Insecta</taxon>
        <taxon>Pterygota</taxon>
        <taxon>Neoptera</taxon>
        <taxon>Endopterygota</taxon>
        <taxon>Coleoptera</taxon>
        <taxon>Polyphaga</taxon>
        <taxon>Cucujiformia</taxon>
        <taxon>Chrysomeloidea</taxon>
        <taxon>Chrysomelidae</taxon>
        <taxon>Galerucinae</taxon>
        <taxon>Alticini</taxon>
        <taxon>Psylliodes</taxon>
    </lineage>
</organism>
<sequence>MPEELQDVTEAASRLVTIGVVIKCDICSEVLSAESIKPSKMKRHLENKHLALINKQVEFFKRKLLSLRSQQVNIKGLADDVSKNALKKSDKARALLGKNSVLIARLKNLMPNSNWVHCFLHRQALAAKEMPDDLRHVLAEAIKVVNYVKRCPLQSRLLENLCEEVGALHKHLQ</sequence>
<dbReference type="AlphaFoldDB" id="A0A9P0CMF6"/>